<dbReference type="CDD" id="cd15482">
    <property type="entry name" value="Sialidase_non-viral"/>
    <property type="match status" value="1"/>
</dbReference>
<reference evidence="7 8" key="1">
    <citation type="submission" date="2012-06" db="EMBL/GenBank/DDBJ databases">
        <title>Finished chromosome of genome of Microcoleus sp. PCC 7113.</title>
        <authorList>
            <consortium name="US DOE Joint Genome Institute"/>
            <person name="Gugger M."/>
            <person name="Coursin T."/>
            <person name="Rippka R."/>
            <person name="Tandeau De Marsac N."/>
            <person name="Huntemann M."/>
            <person name="Wei C.-L."/>
            <person name="Han J."/>
            <person name="Detter J.C."/>
            <person name="Han C."/>
            <person name="Tapia R."/>
            <person name="Chen A."/>
            <person name="Kyrpides N."/>
            <person name="Mavromatis K."/>
            <person name="Markowitz V."/>
            <person name="Szeto E."/>
            <person name="Ivanova N."/>
            <person name="Pagani I."/>
            <person name="Pati A."/>
            <person name="Goodwin L."/>
            <person name="Nordberg H.P."/>
            <person name="Cantor M.N."/>
            <person name="Hua S.X."/>
            <person name="Woyke T."/>
            <person name="Kerfeld C.A."/>
        </authorList>
    </citation>
    <scope>NUCLEOTIDE SEQUENCE [LARGE SCALE GENOMIC DNA]</scope>
    <source>
        <strain evidence="7 8">PCC 7113</strain>
    </source>
</reference>
<evidence type="ECO:0000256" key="4">
    <source>
        <dbReference type="ARBA" id="ARBA00023295"/>
    </source>
</evidence>
<proteinExistence type="inferred from homology"/>
<organism evidence="7 8">
    <name type="scientific">Allocoleopsis franciscana PCC 7113</name>
    <dbReference type="NCBI Taxonomy" id="1173027"/>
    <lineage>
        <taxon>Bacteria</taxon>
        <taxon>Bacillati</taxon>
        <taxon>Cyanobacteriota</taxon>
        <taxon>Cyanophyceae</taxon>
        <taxon>Coleofasciculales</taxon>
        <taxon>Coleofasciculaceae</taxon>
        <taxon>Allocoleopsis</taxon>
        <taxon>Allocoleopsis franciscana</taxon>
    </lineage>
</organism>
<accession>K9WBF5</accession>
<name>K9WBF5_9CYAN</name>
<dbReference type="GO" id="GO:0000272">
    <property type="term" value="P:polysaccharide catabolic process"/>
    <property type="evidence" value="ECO:0007669"/>
    <property type="project" value="UniProtKB-KW"/>
</dbReference>
<evidence type="ECO:0000313" key="8">
    <source>
        <dbReference type="Proteomes" id="UP000010471"/>
    </source>
</evidence>
<dbReference type="InterPro" id="IPR015943">
    <property type="entry name" value="WD40/YVTN_repeat-like_dom_sf"/>
</dbReference>
<dbReference type="RefSeq" id="WP_015181872.1">
    <property type="nucleotide sequence ID" value="NC_019738.1"/>
</dbReference>
<evidence type="ECO:0000256" key="6">
    <source>
        <dbReference type="ARBA" id="ARBA00037986"/>
    </source>
</evidence>
<comment type="similarity">
    <text evidence="6">Belongs to the glycosyl hydrolase 74 family.</text>
</comment>
<evidence type="ECO:0000256" key="3">
    <source>
        <dbReference type="ARBA" id="ARBA00023277"/>
    </source>
</evidence>
<evidence type="ECO:0000313" key="7">
    <source>
        <dbReference type="EMBL" id="AFZ17720.1"/>
    </source>
</evidence>
<sequence length="713" mass="78244">MRWVVAPVLMGFIVGCATNNQTPQAITLAAPMNSAMGQNGYRWANVSIGGGGFVTGVYLHPRQKDLVYIRTDVGGFYRWNAADKSWIPLNDSFGLAQKTYYGGEALAVDPNNPNIVYMAAGKYSQWEPKGSIFKSTNQGKTWTKLKIDLGMDSNDEQRWAGERLAVNPSNSNDIFFGSRHDGLWQSSDAGATWRKVTSCSPTLTKGIGILGIMFDQQVPGLMYMNAYGDGIYQSTDTGVTWSKIEGSPQQAQRMAIANNGVLYVTHNSGVSQYANGVWRNITPKGNPSSFNALGVNPTNPKHILVALEQSTSTKIYETLDGGDNWTEKKASIKHRVPWWDDSMFATWTSAIEFDPNVSGKVWMTNGFGIWQTDNINPNPVVWTNYQQGHEEVVAFALAAPTKGAMLLSGVADVDGFYHNNGLDAFPSKRFDGIADSNHVNRDTLSIAYSESEPLHIVRLGGSRWNSTFTGATSQDGGLTWKKFPSFPPKTIPLRVAVSATNPKLFVVTLSKAQPVRTMDGGASWSKVSGLPDGAEGPWYWGQPLVADKVEGDTFYYYNEGKVYRSTDGGESFSLVNSSLPTRKWDWYSLKTVPGFKDEVWLSLDWNGLYRSTDGGKTMTKLSSVERAHLFAFGKPETGSTTPTLYLYGRVAGMGDGIFRSLDRGETWTSIGSVENPIGGEPNVMEASWKQFGLVFIGTNGRGIFYGTPDSPQR</sequence>
<keyword evidence="3" id="KW-0119">Carbohydrate metabolism</keyword>
<dbReference type="OrthoDB" id="9757947at2"/>
<evidence type="ECO:0000256" key="1">
    <source>
        <dbReference type="ARBA" id="ARBA00022729"/>
    </source>
</evidence>
<dbReference type="PANTHER" id="PTHR43739:SF2">
    <property type="entry name" value="OLIGOXYLOGLUCAN-REDUCING END-SPECIFIC XYLOGLUCANASE-RELATED"/>
    <property type="match status" value="1"/>
</dbReference>
<dbReference type="STRING" id="1173027.Mic7113_1864"/>
<dbReference type="EMBL" id="CP003630">
    <property type="protein sequence ID" value="AFZ17720.1"/>
    <property type="molecule type" value="Genomic_DNA"/>
</dbReference>
<keyword evidence="1" id="KW-0732">Signal</keyword>
<evidence type="ECO:0000256" key="2">
    <source>
        <dbReference type="ARBA" id="ARBA00022801"/>
    </source>
</evidence>
<protein>
    <submittedName>
        <fullName evidence="7">BNR/Asp-box repeat protein</fullName>
    </submittedName>
</protein>
<dbReference type="GO" id="GO:0010411">
    <property type="term" value="P:xyloglucan metabolic process"/>
    <property type="evidence" value="ECO:0007669"/>
    <property type="project" value="TreeGrafter"/>
</dbReference>
<dbReference type="SUPFAM" id="SSF110296">
    <property type="entry name" value="Oligoxyloglucan reducing end-specific cellobiohydrolase"/>
    <property type="match status" value="2"/>
</dbReference>
<dbReference type="GO" id="GO:0016798">
    <property type="term" value="F:hydrolase activity, acting on glycosyl bonds"/>
    <property type="evidence" value="ECO:0007669"/>
    <property type="project" value="UniProtKB-KW"/>
</dbReference>
<dbReference type="Proteomes" id="UP000010471">
    <property type="component" value="Chromosome"/>
</dbReference>
<dbReference type="PANTHER" id="PTHR43739">
    <property type="entry name" value="XYLOGLUCANASE (EUROFUNG)"/>
    <property type="match status" value="1"/>
</dbReference>
<keyword evidence="2" id="KW-0378">Hydrolase</keyword>
<dbReference type="HOGENOM" id="CLU_004180_1_0_3"/>
<evidence type="ECO:0000256" key="5">
    <source>
        <dbReference type="ARBA" id="ARBA00023326"/>
    </source>
</evidence>
<gene>
    <name evidence="7" type="ORF">Mic7113_1864</name>
</gene>
<dbReference type="KEGG" id="mic:Mic7113_1864"/>
<keyword evidence="4" id="KW-0326">Glycosidase</keyword>
<dbReference type="eggNOG" id="COG4447">
    <property type="taxonomic scope" value="Bacteria"/>
</dbReference>
<dbReference type="PROSITE" id="PS51257">
    <property type="entry name" value="PROKAR_LIPOPROTEIN"/>
    <property type="match status" value="1"/>
</dbReference>
<keyword evidence="8" id="KW-1185">Reference proteome</keyword>
<dbReference type="Gene3D" id="2.130.10.10">
    <property type="entry name" value="YVTN repeat-like/Quinoprotein amine dehydrogenase"/>
    <property type="match status" value="2"/>
</dbReference>
<keyword evidence="5" id="KW-0624">Polysaccharide degradation</keyword>
<dbReference type="PATRIC" id="fig|1173027.3.peg.2060"/>
<dbReference type="AlphaFoldDB" id="K9WBF5"/>
<dbReference type="InterPro" id="IPR052025">
    <property type="entry name" value="Xyloglucanase_GH74"/>
</dbReference>